<reference evidence="3 4" key="1">
    <citation type="journal article" date="2017" name="Mol. Biol. Evol.">
        <title>The 4-celled Tetrabaena socialis nuclear genome reveals the essential components for genetic control of cell number at the origin of multicellularity in the volvocine lineage.</title>
        <authorList>
            <person name="Featherston J."/>
            <person name="Arakaki Y."/>
            <person name="Hanschen E.R."/>
            <person name="Ferris P.J."/>
            <person name="Michod R.E."/>
            <person name="Olson B.J.S.C."/>
            <person name="Nozaki H."/>
            <person name="Durand P.M."/>
        </authorList>
    </citation>
    <scope>NUCLEOTIDE SEQUENCE [LARGE SCALE GENOMIC DNA]</scope>
    <source>
        <strain evidence="3 4">NIES-571</strain>
    </source>
</reference>
<gene>
    <name evidence="3" type="ORF">TSOC_004442</name>
</gene>
<dbReference type="Proteomes" id="UP000236333">
    <property type="component" value="Unassembled WGS sequence"/>
</dbReference>
<dbReference type="InterPro" id="IPR050648">
    <property type="entry name" value="F-box_LRR-repeat"/>
</dbReference>
<dbReference type="SUPFAM" id="SSF52047">
    <property type="entry name" value="RNI-like"/>
    <property type="match status" value="1"/>
</dbReference>
<comment type="subcellular location">
    <subcellularLocation>
        <location evidence="1">Cytoplasm</location>
        <location evidence="1">Cytoskeleton</location>
        <location evidence="1">Cilium axoneme</location>
    </subcellularLocation>
</comment>
<dbReference type="Gene3D" id="3.80.10.10">
    <property type="entry name" value="Ribonuclease Inhibitor"/>
    <property type="match status" value="1"/>
</dbReference>
<name>A0A2J8A8Z2_9CHLO</name>
<keyword evidence="4" id="KW-1185">Reference proteome</keyword>
<evidence type="ECO:0000313" key="4">
    <source>
        <dbReference type="Proteomes" id="UP000236333"/>
    </source>
</evidence>
<protein>
    <submittedName>
        <fullName evidence="3">Uncharacterized protein</fullName>
    </submittedName>
</protein>
<dbReference type="PANTHER" id="PTHR13382">
    <property type="entry name" value="MITOCHONDRIAL ATP SYNTHASE COUPLING FACTOR B"/>
    <property type="match status" value="1"/>
</dbReference>
<dbReference type="InterPro" id="IPR032675">
    <property type="entry name" value="LRR_dom_sf"/>
</dbReference>
<feature type="compositionally biased region" description="Acidic residues" evidence="2">
    <location>
        <begin position="397"/>
        <end position="410"/>
    </location>
</feature>
<feature type="region of interest" description="Disordered" evidence="2">
    <location>
        <begin position="397"/>
        <end position="426"/>
    </location>
</feature>
<dbReference type="GO" id="GO:0005930">
    <property type="term" value="C:axoneme"/>
    <property type="evidence" value="ECO:0007669"/>
    <property type="project" value="UniProtKB-SubCell"/>
</dbReference>
<dbReference type="EMBL" id="PGGS01000109">
    <property type="protein sequence ID" value="PNH08989.1"/>
    <property type="molecule type" value="Genomic_DNA"/>
</dbReference>
<comment type="caution">
    <text evidence="3">The sequence shown here is derived from an EMBL/GenBank/DDBJ whole genome shotgun (WGS) entry which is preliminary data.</text>
</comment>
<sequence length="465" mass="46575">MPALSPQTHCHRRATVSPKAASIATPPGPSPAPQRSGSSLLPGEAQLLLTALTPAVPHVTLPPPPLATAVHLPAVHRPAVLPVLSYLTELDLTGSGVLSTALTLAVERLQAAAPQLRLLKMDATGSGLYLRGTELAPEPEQRGPGFPQLRVCELGLSRSQAPNGSCAAMARHSCTVALLRRVVGASPRLHTLDLSGAMSRSDQELLTNRARLEWIAEHGDDDNDGGGGDRGNGRLSAAALARAEAAAAAVPHGGSSSGGGGAGGLAAGLRERLRHSLGGLPIVGPLRVLRASRSLLASDAALHSLVARHGGTLQVLDVSESPHVTDAGLLHVAVGCSSLTSLDASGTAVTDWGVRCLLLAVAQRHDGGGAATRPSGHCGGGGGSAARAAAAIVDLVSDSDDGGDSDEDGEGAGRGGGRVAAGGGGGAGGAPPLRVLDIGSCRGVDRATRHAAAEGLAALRRHLRL</sequence>
<proteinExistence type="predicted"/>
<dbReference type="AlphaFoldDB" id="A0A2J8A8Z2"/>
<evidence type="ECO:0000256" key="1">
    <source>
        <dbReference type="ARBA" id="ARBA00004430"/>
    </source>
</evidence>
<accession>A0A2J8A8Z2</accession>
<evidence type="ECO:0000256" key="2">
    <source>
        <dbReference type="SAM" id="MobiDB-lite"/>
    </source>
</evidence>
<evidence type="ECO:0000313" key="3">
    <source>
        <dbReference type="EMBL" id="PNH08989.1"/>
    </source>
</evidence>
<feature type="region of interest" description="Disordered" evidence="2">
    <location>
        <begin position="1"/>
        <end position="40"/>
    </location>
</feature>
<feature type="compositionally biased region" description="Gly residues" evidence="2">
    <location>
        <begin position="412"/>
        <end position="426"/>
    </location>
</feature>
<organism evidence="3 4">
    <name type="scientific">Tetrabaena socialis</name>
    <dbReference type="NCBI Taxonomy" id="47790"/>
    <lineage>
        <taxon>Eukaryota</taxon>
        <taxon>Viridiplantae</taxon>
        <taxon>Chlorophyta</taxon>
        <taxon>core chlorophytes</taxon>
        <taxon>Chlorophyceae</taxon>
        <taxon>CS clade</taxon>
        <taxon>Chlamydomonadales</taxon>
        <taxon>Tetrabaenaceae</taxon>
        <taxon>Tetrabaena</taxon>
    </lineage>
</organism>
<dbReference type="OrthoDB" id="550575at2759"/>